<dbReference type="AlphaFoldDB" id="A0A8T1V7A7"/>
<protein>
    <submittedName>
        <fullName evidence="1">Uncharacterized protein</fullName>
    </submittedName>
</protein>
<dbReference type="EMBL" id="JAGDFM010000785">
    <property type="protein sequence ID" value="KAG7376170.1"/>
    <property type="molecule type" value="Genomic_DNA"/>
</dbReference>
<evidence type="ECO:0000313" key="2">
    <source>
        <dbReference type="Proteomes" id="UP000694044"/>
    </source>
</evidence>
<gene>
    <name evidence="1" type="ORF">PHYPSEUDO_014140</name>
</gene>
<sequence length="135" mass="14910">MIGELHLRAEAPSPFFDDSDDVKQPSWHVILTFLLLAISDIEPALRDQVLAYQPASTIALVDDINLLQDLVCGYICMVAVRGYAGEYHQMAAVPLVDVHSQAISRNEFVLGFYHGLPSTLPPPPPPPFADTTRRI</sequence>
<dbReference type="OrthoDB" id="118210at2759"/>
<organism evidence="1 2">
    <name type="scientific">Phytophthora pseudosyringae</name>
    <dbReference type="NCBI Taxonomy" id="221518"/>
    <lineage>
        <taxon>Eukaryota</taxon>
        <taxon>Sar</taxon>
        <taxon>Stramenopiles</taxon>
        <taxon>Oomycota</taxon>
        <taxon>Peronosporomycetes</taxon>
        <taxon>Peronosporales</taxon>
        <taxon>Peronosporaceae</taxon>
        <taxon>Phytophthora</taxon>
    </lineage>
</organism>
<accession>A0A8T1V7A7</accession>
<name>A0A8T1V7A7_9STRA</name>
<comment type="caution">
    <text evidence="1">The sequence shown here is derived from an EMBL/GenBank/DDBJ whole genome shotgun (WGS) entry which is preliminary data.</text>
</comment>
<evidence type="ECO:0000313" key="1">
    <source>
        <dbReference type="EMBL" id="KAG7376170.1"/>
    </source>
</evidence>
<keyword evidence="2" id="KW-1185">Reference proteome</keyword>
<dbReference type="Proteomes" id="UP000694044">
    <property type="component" value="Unassembled WGS sequence"/>
</dbReference>
<reference evidence="1" key="1">
    <citation type="submission" date="2021-02" db="EMBL/GenBank/DDBJ databases">
        <authorList>
            <person name="Palmer J.M."/>
        </authorList>
    </citation>
    <scope>NUCLEOTIDE SEQUENCE</scope>
    <source>
        <strain evidence="1">SCRP734</strain>
    </source>
</reference>
<proteinExistence type="predicted"/>